<evidence type="ECO:0000256" key="1">
    <source>
        <dbReference type="SAM" id="MobiDB-lite"/>
    </source>
</evidence>
<keyword evidence="4" id="KW-1185">Reference proteome</keyword>
<feature type="compositionally biased region" description="Basic and acidic residues" evidence="1">
    <location>
        <begin position="19"/>
        <end position="40"/>
    </location>
</feature>
<evidence type="ECO:0000313" key="3">
    <source>
        <dbReference type="EMBL" id="CAE8608255.1"/>
    </source>
</evidence>
<reference evidence="3" key="1">
    <citation type="submission" date="2021-02" db="EMBL/GenBank/DDBJ databases">
        <authorList>
            <person name="Dougan E. K."/>
            <person name="Rhodes N."/>
            <person name="Thang M."/>
            <person name="Chan C."/>
        </authorList>
    </citation>
    <scope>NUCLEOTIDE SEQUENCE</scope>
</reference>
<dbReference type="Gene3D" id="3.40.525.10">
    <property type="entry name" value="CRAL-TRIO lipid binding domain"/>
    <property type="match status" value="1"/>
</dbReference>
<evidence type="ECO:0000259" key="2">
    <source>
        <dbReference type="PROSITE" id="PS50191"/>
    </source>
</evidence>
<protein>
    <recommendedName>
        <fullName evidence="2">CRAL-TRIO domain-containing protein</fullName>
    </recommendedName>
</protein>
<accession>A0A813FCR1</accession>
<sequence length="314" mass="34696">ATKYGNLEDDVESAAEPEELFRSPDREKPVTRSPERERAVSDSQNPEGCEFFDVGEFSAGDEEEGGSTSSRAPPQISEEDIAAEYGVMLSAIQELALGFPDSPPAELARFLARKSAGGLPKKAAPLVSAYLKWRTEELPRYPPAHPDLPMILRSNGHALSGSRILLMLPCAVDLAFKPEAYSHHIVQLLDAQLKREDTVRFTVLADVRGHKDLGFSPNSVFRIWAHVAALMKAFQAYFPNRLEEFVLYPAGDMEMGAFKMFKPLIAKDTLKRVKVLYSPLGCNAPTPPKELLEIIAPKEIYPENTCFFTGLGAD</sequence>
<organism evidence="3 4">
    <name type="scientific">Polarella glacialis</name>
    <name type="common">Dinoflagellate</name>
    <dbReference type="NCBI Taxonomy" id="89957"/>
    <lineage>
        <taxon>Eukaryota</taxon>
        <taxon>Sar</taxon>
        <taxon>Alveolata</taxon>
        <taxon>Dinophyceae</taxon>
        <taxon>Suessiales</taxon>
        <taxon>Suessiaceae</taxon>
        <taxon>Polarella</taxon>
    </lineage>
</organism>
<dbReference type="Proteomes" id="UP000654075">
    <property type="component" value="Unassembled WGS sequence"/>
</dbReference>
<dbReference type="InterPro" id="IPR001251">
    <property type="entry name" value="CRAL-TRIO_dom"/>
</dbReference>
<name>A0A813FCR1_POLGL</name>
<dbReference type="SUPFAM" id="SSF52087">
    <property type="entry name" value="CRAL/TRIO domain"/>
    <property type="match status" value="1"/>
</dbReference>
<dbReference type="AlphaFoldDB" id="A0A813FCR1"/>
<dbReference type="EMBL" id="CAJNNV010022681">
    <property type="protein sequence ID" value="CAE8608255.1"/>
    <property type="molecule type" value="Genomic_DNA"/>
</dbReference>
<comment type="caution">
    <text evidence="3">The sequence shown here is derived from an EMBL/GenBank/DDBJ whole genome shotgun (WGS) entry which is preliminary data.</text>
</comment>
<dbReference type="Pfam" id="PF00650">
    <property type="entry name" value="CRAL_TRIO"/>
    <property type="match status" value="1"/>
</dbReference>
<dbReference type="PROSITE" id="PS50191">
    <property type="entry name" value="CRAL_TRIO"/>
    <property type="match status" value="1"/>
</dbReference>
<dbReference type="CDD" id="cd00170">
    <property type="entry name" value="SEC14"/>
    <property type="match status" value="1"/>
</dbReference>
<feature type="compositionally biased region" description="Acidic residues" evidence="1">
    <location>
        <begin position="7"/>
        <end position="18"/>
    </location>
</feature>
<feature type="domain" description="CRAL-TRIO" evidence="2">
    <location>
        <begin position="156"/>
        <end position="303"/>
    </location>
</feature>
<proteinExistence type="predicted"/>
<feature type="non-terminal residue" evidence="3">
    <location>
        <position position="1"/>
    </location>
</feature>
<feature type="region of interest" description="Disordered" evidence="1">
    <location>
        <begin position="1"/>
        <end position="77"/>
    </location>
</feature>
<dbReference type="OrthoDB" id="432528at2759"/>
<evidence type="ECO:0000313" key="4">
    <source>
        <dbReference type="Proteomes" id="UP000654075"/>
    </source>
</evidence>
<dbReference type="InterPro" id="IPR036865">
    <property type="entry name" value="CRAL-TRIO_dom_sf"/>
</dbReference>
<gene>
    <name evidence="3" type="ORF">PGLA1383_LOCUS26128</name>
</gene>